<evidence type="ECO:0000256" key="5">
    <source>
        <dbReference type="ARBA" id="ARBA00022598"/>
    </source>
</evidence>
<evidence type="ECO:0000256" key="7">
    <source>
        <dbReference type="ARBA" id="ARBA00022741"/>
    </source>
</evidence>
<evidence type="ECO:0000256" key="3">
    <source>
        <dbReference type="ARBA" id="ARBA00012211"/>
    </source>
</evidence>
<comment type="caution">
    <text evidence="18">The sequence shown here is derived from an EMBL/GenBank/DDBJ whole genome shotgun (WGS) entry which is preliminary data.</text>
</comment>
<keyword evidence="12 14" id="KW-0961">Cell wall biogenesis/degradation</keyword>
<evidence type="ECO:0000256" key="8">
    <source>
        <dbReference type="ARBA" id="ARBA00022840"/>
    </source>
</evidence>
<dbReference type="Proteomes" id="UP000194360">
    <property type="component" value="Unassembled WGS sequence"/>
</dbReference>
<proteinExistence type="inferred from homology"/>
<dbReference type="InterPro" id="IPR013221">
    <property type="entry name" value="Mur_ligase_cen"/>
</dbReference>
<reference evidence="18 19" key="1">
    <citation type="submission" date="2016-09" db="EMBL/GenBank/DDBJ databases">
        <title>Pseudonocardia autotrophica DSM535, a candidate organism with high potential of specific P450 cytochromes.</title>
        <authorList>
            <person name="Grumaz C."/>
            <person name="Vainshtein Y."/>
            <person name="Kirstahler P."/>
            <person name="Sohn K."/>
        </authorList>
    </citation>
    <scope>NUCLEOTIDE SEQUENCE [LARGE SCALE GENOMIC DNA]</scope>
    <source>
        <strain evidence="18 19">DSM 535</strain>
    </source>
</reference>
<evidence type="ECO:0000259" key="15">
    <source>
        <dbReference type="Pfam" id="PF01225"/>
    </source>
</evidence>
<dbReference type="InterPro" id="IPR000713">
    <property type="entry name" value="Mur_ligase_N"/>
</dbReference>
<dbReference type="GO" id="GO:0071555">
    <property type="term" value="P:cell wall organization"/>
    <property type="evidence" value="ECO:0007669"/>
    <property type="project" value="UniProtKB-KW"/>
</dbReference>
<evidence type="ECO:0000256" key="12">
    <source>
        <dbReference type="ARBA" id="ARBA00023316"/>
    </source>
</evidence>
<evidence type="ECO:0000259" key="17">
    <source>
        <dbReference type="Pfam" id="PF08245"/>
    </source>
</evidence>
<sequence>MSAPNLLGTHVHLIGIGGAGMSGIARILLARGIAVSGSDARESRTVTALRALGARVEVGHDAAHLRRDGEDAPTVVVSTAIRETNAELAAAREQGLPVVHRAVALAALTEGRRLVAIAGTHGKTSTTSMITVALQHTGADPSFAIGGDLSISGSGAHHGSGEVFVVEADESDGSFTAFAPSVAVVTNVEPDHLDHHGDAETYFAVFERFLDRLVPGAVLVTCADDPGAETVAVAAERAGVRVLRYGRSAAGALDARLLDFTPDGTGSRSLFRHAGAERELRLSVPGEHMALNALGAFLAAGETGADPETLLDGLAGFGGVQRRYEFKGRVRGVSVYDDYAHHPTEVAATLRAAREAAPTVHGRRGRVLVAFQPHLYSRTRLFAREFGESLSLADEVVVLDVYGAREDPEPGVGPALITDEVRLPAERVHRAPSWEQTPAAVAALAVDGDTVITMGAGDVTALGPEILRELAGGDRE</sequence>
<evidence type="ECO:0000256" key="14">
    <source>
        <dbReference type="HAMAP-Rule" id="MF_00046"/>
    </source>
</evidence>
<gene>
    <name evidence="14 18" type="primary">murC</name>
    <name evidence="18" type="ORF">BG845_04841</name>
</gene>
<dbReference type="GO" id="GO:0008763">
    <property type="term" value="F:UDP-N-acetylmuramate-L-alanine ligase activity"/>
    <property type="evidence" value="ECO:0007669"/>
    <property type="project" value="UniProtKB-UniRule"/>
</dbReference>
<keyword evidence="11 14" id="KW-0131">Cell cycle</keyword>
<dbReference type="HAMAP" id="MF_00046">
    <property type="entry name" value="MurC"/>
    <property type="match status" value="1"/>
</dbReference>
<dbReference type="STRING" id="2074.BG845_04841"/>
<dbReference type="GO" id="GO:0051301">
    <property type="term" value="P:cell division"/>
    <property type="evidence" value="ECO:0007669"/>
    <property type="project" value="UniProtKB-KW"/>
</dbReference>
<name>A0A1Y2MQ32_PSEAH</name>
<evidence type="ECO:0000256" key="1">
    <source>
        <dbReference type="ARBA" id="ARBA00004496"/>
    </source>
</evidence>
<dbReference type="SUPFAM" id="SSF53623">
    <property type="entry name" value="MurD-like peptide ligases, catalytic domain"/>
    <property type="match status" value="1"/>
</dbReference>
<dbReference type="OrthoDB" id="9804126at2"/>
<evidence type="ECO:0000256" key="6">
    <source>
        <dbReference type="ARBA" id="ARBA00022618"/>
    </source>
</evidence>
<dbReference type="Pfam" id="PF02875">
    <property type="entry name" value="Mur_ligase_C"/>
    <property type="match status" value="1"/>
</dbReference>
<dbReference type="SUPFAM" id="SSF53244">
    <property type="entry name" value="MurD-like peptide ligases, peptide-binding domain"/>
    <property type="match status" value="1"/>
</dbReference>
<dbReference type="AlphaFoldDB" id="A0A1Y2MQ32"/>
<dbReference type="GO" id="GO:0009252">
    <property type="term" value="P:peptidoglycan biosynthetic process"/>
    <property type="evidence" value="ECO:0007669"/>
    <property type="project" value="UniProtKB-UniRule"/>
</dbReference>
<dbReference type="Gene3D" id="3.40.1190.10">
    <property type="entry name" value="Mur-like, catalytic domain"/>
    <property type="match status" value="1"/>
</dbReference>
<dbReference type="Gene3D" id="3.90.190.20">
    <property type="entry name" value="Mur ligase, C-terminal domain"/>
    <property type="match status" value="1"/>
</dbReference>
<dbReference type="UniPathway" id="UPA00219"/>
<comment type="pathway">
    <text evidence="2 14">Cell wall biogenesis; peptidoglycan biosynthesis.</text>
</comment>
<keyword evidence="19" id="KW-1185">Reference proteome</keyword>
<comment type="similarity">
    <text evidence="14">Belongs to the MurCDEF family.</text>
</comment>
<feature type="domain" description="Mur ligase central" evidence="17">
    <location>
        <begin position="117"/>
        <end position="300"/>
    </location>
</feature>
<evidence type="ECO:0000256" key="11">
    <source>
        <dbReference type="ARBA" id="ARBA00023306"/>
    </source>
</evidence>
<dbReference type="PANTHER" id="PTHR43445">
    <property type="entry name" value="UDP-N-ACETYLMURAMATE--L-ALANINE LIGASE-RELATED"/>
    <property type="match status" value="1"/>
</dbReference>
<dbReference type="EC" id="6.3.2.8" evidence="3 14"/>
<evidence type="ECO:0000313" key="19">
    <source>
        <dbReference type="Proteomes" id="UP000194360"/>
    </source>
</evidence>
<dbReference type="InterPro" id="IPR036565">
    <property type="entry name" value="Mur-like_cat_sf"/>
</dbReference>
<evidence type="ECO:0000313" key="18">
    <source>
        <dbReference type="EMBL" id="OSY37330.1"/>
    </source>
</evidence>
<evidence type="ECO:0000256" key="4">
    <source>
        <dbReference type="ARBA" id="ARBA00022490"/>
    </source>
</evidence>
<comment type="catalytic activity">
    <reaction evidence="13 14">
        <text>UDP-N-acetyl-alpha-D-muramate + L-alanine + ATP = UDP-N-acetyl-alpha-D-muramoyl-L-alanine + ADP + phosphate + H(+)</text>
        <dbReference type="Rhea" id="RHEA:23372"/>
        <dbReference type="ChEBI" id="CHEBI:15378"/>
        <dbReference type="ChEBI" id="CHEBI:30616"/>
        <dbReference type="ChEBI" id="CHEBI:43474"/>
        <dbReference type="ChEBI" id="CHEBI:57972"/>
        <dbReference type="ChEBI" id="CHEBI:70757"/>
        <dbReference type="ChEBI" id="CHEBI:83898"/>
        <dbReference type="ChEBI" id="CHEBI:456216"/>
        <dbReference type="EC" id="6.3.2.8"/>
    </reaction>
</comment>
<evidence type="ECO:0000256" key="9">
    <source>
        <dbReference type="ARBA" id="ARBA00022960"/>
    </source>
</evidence>
<feature type="domain" description="Mur ligase N-terminal catalytic" evidence="15">
    <location>
        <begin position="10"/>
        <end position="111"/>
    </location>
</feature>
<organism evidence="18 19">
    <name type="scientific">Pseudonocardia autotrophica</name>
    <name type="common">Amycolata autotrophica</name>
    <name type="synonym">Nocardia autotrophica</name>
    <dbReference type="NCBI Taxonomy" id="2074"/>
    <lineage>
        <taxon>Bacteria</taxon>
        <taxon>Bacillati</taxon>
        <taxon>Actinomycetota</taxon>
        <taxon>Actinomycetes</taxon>
        <taxon>Pseudonocardiales</taxon>
        <taxon>Pseudonocardiaceae</taxon>
        <taxon>Pseudonocardia</taxon>
    </lineage>
</organism>
<dbReference type="GO" id="GO:0005524">
    <property type="term" value="F:ATP binding"/>
    <property type="evidence" value="ECO:0007669"/>
    <property type="project" value="UniProtKB-UniRule"/>
</dbReference>
<feature type="binding site" evidence="14">
    <location>
        <begin position="119"/>
        <end position="125"/>
    </location>
    <ligand>
        <name>ATP</name>
        <dbReference type="ChEBI" id="CHEBI:30616"/>
    </ligand>
</feature>
<keyword evidence="8 14" id="KW-0067">ATP-binding</keyword>
<comment type="subcellular location">
    <subcellularLocation>
        <location evidence="1 14">Cytoplasm</location>
    </subcellularLocation>
</comment>
<keyword evidence="7 14" id="KW-0547">Nucleotide-binding</keyword>
<keyword evidence="6 14" id="KW-0132">Cell division</keyword>
<dbReference type="PANTHER" id="PTHR43445:SF3">
    <property type="entry name" value="UDP-N-ACETYLMURAMATE--L-ALANINE LIGASE"/>
    <property type="match status" value="1"/>
</dbReference>
<dbReference type="InterPro" id="IPR004101">
    <property type="entry name" value="Mur_ligase_C"/>
</dbReference>
<keyword evidence="9 14" id="KW-0133">Cell shape</keyword>
<feature type="domain" description="Mur ligase C-terminal" evidence="16">
    <location>
        <begin position="322"/>
        <end position="457"/>
    </location>
</feature>
<dbReference type="SUPFAM" id="SSF51984">
    <property type="entry name" value="MurCD N-terminal domain"/>
    <property type="match status" value="1"/>
</dbReference>
<dbReference type="InterPro" id="IPR050061">
    <property type="entry name" value="MurCDEF_pg_biosynth"/>
</dbReference>
<accession>A0A1Y2MQ32</accession>
<keyword evidence="10 14" id="KW-0573">Peptidoglycan synthesis</keyword>
<dbReference type="NCBIfam" id="TIGR01082">
    <property type="entry name" value="murC"/>
    <property type="match status" value="1"/>
</dbReference>
<dbReference type="Pfam" id="PF08245">
    <property type="entry name" value="Mur_ligase_M"/>
    <property type="match status" value="1"/>
</dbReference>
<evidence type="ECO:0000256" key="10">
    <source>
        <dbReference type="ARBA" id="ARBA00022984"/>
    </source>
</evidence>
<dbReference type="EMBL" id="MIGB01000031">
    <property type="protein sequence ID" value="OSY37330.1"/>
    <property type="molecule type" value="Genomic_DNA"/>
</dbReference>
<evidence type="ECO:0000256" key="13">
    <source>
        <dbReference type="ARBA" id="ARBA00047833"/>
    </source>
</evidence>
<keyword evidence="5 14" id="KW-0436">Ligase</keyword>
<evidence type="ECO:0000256" key="2">
    <source>
        <dbReference type="ARBA" id="ARBA00004752"/>
    </source>
</evidence>
<dbReference type="GO" id="GO:0005737">
    <property type="term" value="C:cytoplasm"/>
    <property type="evidence" value="ECO:0007669"/>
    <property type="project" value="UniProtKB-SubCell"/>
</dbReference>
<dbReference type="Pfam" id="PF01225">
    <property type="entry name" value="Mur_ligase"/>
    <property type="match status" value="1"/>
</dbReference>
<dbReference type="InterPro" id="IPR036615">
    <property type="entry name" value="Mur_ligase_C_dom_sf"/>
</dbReference>
<dbReference type="GO" id="GO:0008360">
    <property type="term" value="P:regulation of cell shape"/>
    <property type="evidence" value="ECO:0007669"/>
    <property type="project" value="UniProtKB-KW"/>
</dbReference>
<dbReference type="InterPro" id="IPR005758">
    <property type="entry name" value="UDP-N-AcMur_Ala_ligase_MurC"/>
</dbReference>
<comment type="function">
    <text evidence="14">Cell wall formation.</text>
</comment>
<keyword evidence="4 14" id="KW-0963">Cytoplasm</keyword>
<protein>
    <recommendedName>
        <fullName evidence="3 14">UDP-N-acetylmuramate--L-alanine ligase</fullName>
        <ecNumber evidence="3 14">6.3.2.8</ecNumber>
    </recommendedName>
    <alternativeName>
        <fullName evidence="14">UDP-N-acetylmuramoyl-L-alanine synthetase</fullName>
    </alternativeName>
</protein>
<dbReference type="Gene3D" id="3.40.50.720">
    <property type="entry name" value="NAD(P)-binding Rossmann-like Domain"/>
    <property type="match status" value="1"/>
</dbReference>
<evidence type="ECO:0000259" key="16">
    <source>
        <dbReference type="Pfam" id="PF02875"/>
    </source>
</evidence>